<organism evidence="2 3">
    <name type="scientific">Eumeta variegata</name>
    <name type="common">Bagworm moth</name>
    <name type="synonym">Eumeta japonica</name>
    <dbReference type="NCBI Taxonomy" id="151549"/>
    <lineage>
        <taxon>Eukaryota</taxon>
        <taxon>Metazoa</taxon>
        <taxon>Ecdysozoa</taxon>
        <taxon>Arthropoda</taxon>
        <taxon>Hexapoda</taxon>
        <taxon>Insecta</taxon>
        <taxon>Pterygota</taxon>
        <taxon>Neoptera</taxon>
        <taxon>Endopterygota</taxon>
        <taxon>Lepidoptera</taxon>
        <taxon>Glossata</taxon>
        <taxon>Ditrysia</taxon>
        <taxon>Tineoidea</taxon>
        <taxon>Psychidae</taxon>
        <taxon>Oiketicinae</taxon>
        <taxon>Eumeta</taxon>
    </lineage>
</organism>
<keyword evidence="3" id="KW-1185">Reference proteome</keyword>
<sequence>MTPKIRACKDQPTDIKLLNKAGHRIIYKIVACDETYIPFYDLAARQENRVWLHRDHPTPNIVKKECRMKKDTGGRVIPLLNLNKSVHDPPASIRPGSVAFLFTVRWRFARLIKPGLIFATHNRTSTNTDATKHVKHDVQSRKSCRCESEQAAREMTPARNRSGRQRETAGGSGR</sequence>
<comment type="caution">
    <text evidence="2">The sequence shown here is derived from an EMBL/GenBank/DDBJ whole genome shotgun (WGS) entry which is preliminary data.</text>
</comment>
<dbReference type="Proteomes" id="UP000299102">
    <property type="component" value="Unassembled WGS sequence"/>
</dbReference>
<evidence type="ECO:0000256" key="1">
    <source>
        <dbReference type="SAM" id="MobiDB-lite"/>
    </source>
</evidence>
<dbReference type="OrthoDB" id="10608804at2759"/>
<gene>
    <name evidence="2" type="ORF">EVAR_60041_1</name>
</gene>
<dbReference type="AlphaFoldDB" id="A0A4C1YY51"/>
<feature type="region of interest" description="Disordered" evidence="1">
    <location>
        <begin position="128"/>
        <end position="174"/>
    </location>
</feature>
<proteinExistence type="predicted"/>
<accession>A0A4C1YY51</accession>
<evidence type="ECO:0000313" key="3">
    <source>
        <dbReference type="Proteomes" id="UP000299102"/>
    </source>
</evidence>
<evidence type="ECO:0000313" key="2">
    <source>
        <dbReference type="EMBL" id="GBP79862.1"/>
    </source>
</evidence>
<dbReference type="EMBL" id="BGZK01001435">
    <property type="protein sequence ID" value="GBP79862.1"/>
    <property type="molecule type" value="Genomic_DNA"/>
</dbReference>
<reference evidence="2 3" key="1">
    <citation type="journal article" date="2019" name="Commun. Biol.">
        <title>The bagworm genome reveals a unique fibroin gene that provides high tensile strength.</title>
        <authorList>
            <person name="Kono N."/>
            <person name="Nakamura H."/>
            <person name="Ohtoshi R."/>
            <person name="Tomita M."/>
            <person name="Numata K."/>
            <person name="Arakawa K."/>
        </authorList>
    </citation>
    <scope>NUCLEOTIDE SEQUENCE [LARGE SCALE GENOMIC DNA]</scope>
</reference>
<feature type="compositionally biased region" description="Basic and acidic residues" evidence="1">
    <location>
        <begin position="130"/>
        <end position="152"/>
    </location>
</feature>
<protein>
    <submittedName>
        <fullName evidence="2">Uncharacterized protein</fullName>
    </submittedName>
</protein>
<name>A0A4C1YY51_EUMVA</name>